<comment type="caution">
    <text evidence="1">The sequence shown here is derived from an EMBL/GenBank/DDBJ whole genome shotgun (WGS) entry which is preliminary data.</text>
</comment>
<reference evidence="1 2" key="1">
    <citation type="submission" date="2019-05" db="EMBL/GenBank/DDBJ databases">
        <title>Streptomyces marianii sp. nov., a novel marine actinomycete from southern coast of India.</title>
        <authorList>
            <person name="Iniyan A.M."/>
            <person name="Wink J."/>
            <person name="Ramprasad E."/>
            <person name="Ramana C.V."/>
            <person name="Bunk B."/>
            <person name="Sproer C."/>
            <person name="Joseph F.-J.R.S."/>
            <person name="Vincent S.G.P."/>
        </authorList>
    </citation>
    <scope>NUCLEOTIDE SEQUENCE [LARGE SCALE GENOMIC DNA]</scope>
    <source>
        <strain evidence="1 2">ICN19</strain>
    </source>
</reference>
<accession>A0A5R9DST2</accession>
<protein>
    <submittedName>
        <fullName evidence="1">Uncharacterized protein</fullName>
    </submittedName>
</protein>
<proteinExistence type="predicted"/>
<dbReference type="Proteomes" id="UP000305921">
    <property type="component" value="Unassembled WGS sequence"/>
</dbReference>
<dbReference type="EMBL" id="VAWE01000002">
    <property type="protein sequence ID" value="TLQ39175.1"/>
    <property type="molecule type" value="Genomic_DNA"/>
</dbReference>
<organism evidence="1 2">
    <name type="scientific">Streptomyces marianii</name>
    <dbReference type="NCBI Taxonomy" id="1817406"/>
    <lineage>
        <taxon>Bacteria</taxon>
        <taxon>Bacillati</taxon>
        <taxon>Actinomycetota</taxon>
        <taxon>Actinomycetes</taxon>
        <taxon>Kitasatosporales</taxon>
        <taxon>Streptomycetaceae</taxon>
        <taxon>Streptomyces</taxon>
    </lineage>
</organism>
<dbReference type="OrthoDB" id="4351072at2"/>
<dbReference type="InterPro" id="IPR046250">
    <property type="entry name" value="DUF6283"/>
</dbReference>
<evidence type="ECO:0000313" key="2">
    <source>
        <dbReference type="Proteomes" id="UP000305921"/>
    </source>
</evidence>
<keyword evidence="2" id="KW-1185">Reference proteome</keyword>
<dbReference type="RefSeq" id="WP_138057987.1">
    <property type="nucleotide sequence ID" value="NZ_VAWE01000002.1"/>
</dbReference>
<evidence type="ECO:0000313" key="1">
    <source>
        <dbReference type="EMBL" id="TLQ39175.1"/>
    </source>
</evidence>
<sequence>MEEICGASETREGSRAAAWHLTPGAEHEFRDWPCTRCPWRTDADLTAFSEQDMDMLRRADGRPGAEAPVGAPVVACHLDQPGTAHAYRWCAGWLATVGEYHLAIRLALAFEILPGRAVTPRPGWPRLYAGLDALLAARAEQLGLPARG</sequence>
<dbReference type="Pfam" id="PF19800">
    <property type="entry name" value="DUF6283"/>
    <property type="match status" value="1"/>
</dbReference>
<name>A0A5R9DST2_9ACTN</name>
<gene>
    <name evidence="1" type="ORF">FEF34_37880</name>
</gene>
<dbReference type="AlphaFoldDB" id="A0A5R9DST2"/>